<protein>
    <recommendedName>
        <fullName evidence="2">DUF4758 domain-containing protein</fullName>
    </recommendedName>
</protein>
<sequence>RSSFQTGPVYKPGGASLAKPNENETPKKAKEESRFNGLRNKFVTETVYGFLDFTTTVGSTVMVFTPQSKSESNNLPSSVQPNPAIVSSVTEAPKNVPPTKTILAAPLSTSSGLAKLLQESLFKPKKYSTEKKSKLRSPVLQSSIYKVSNEDTGFRASGSLNNEISNNINGKTNYDFLTVEPTPSISDDYVLVEVKSKPSEKPTGLVTTLGGTIVSDGQTTIYKTSVIGTYVGDKYAQILESTSKIFRENKIDKTPKVNVIIATPIFKPETTAALANTLSSLITKGRTPRYDIGATFTKRKGSDPPKYDYYYDQNYEDEYEDLYRAGSGVRPSFVAVNPQDSFSTSVVRRNDYSGFRPRFKTGGTRNIPPSFLRNTPPDQLRNSNRQQSSPISRPKFRNNKKQAQLQESSQNNDAQEDQSPYTPTPKTKKSTEETVKISTSVPVEGPTNVWYEIKTLRSLHEFRVGTGKNTRYLTYTKTITHTIAPTATIEVADSKNSIVYAKKPLFENVLENKNLEIATLPPINAEGRDISNLLSTTIQTFRTTETMYKTSVLPVKRKLETMYHTLTQTYLITRIVSAIKTVPPIEAFEFVPSNSLNEFNDKLLAEGTENEAALLPGEQEEIENKEARVPPTSDLLFDPTLSSLAGGKFNPEALEKQTNGQTPALAGTKQTSNNPANGATPALSPEALQLAYLRLMNPYMFGGFPGAQAQTTVTSSPVVITTDVVTTSTQVLRVIFNARPIKKTLSNIGTVRTTITTYFTTTITAQPALPFPFPPSFPLVNG</sequence>
<feature type="region of interest" description="Disordered" evidence="1">
    <location>
        <begin position="663"/>
        <end position="682"/>
    </location>
</feature>
<gene>
    <name evidence="3" type="ORF">Anas_02811</name>
</gene>
<feature type="compositionally biased region" description="Polar residues" evidence="1">
    <location>
        <begin position="401"/>
        <end position="421"/>
    </location>
</feature>
<dbReference type="PANTHER" id="PTHR39072:SF3">
    <property type="entry name" value="RE48511P"/>
    <property type="match status" value="1"/>
</dbReference>
<dbReference type="AlphaFoldDB" id="A0A5N5SUV5"/>
<dbReference type="OrthoDB" id="6430068at2759"/>
<organism evidence="3 4">
    <name type="scientific">Armadillidium nasatum</name>
    <dbReference type="NCBI Taxonomy" id="96803"/>
    <lineage>
        <taxon>Eukaryota</taxon>
        <taxon>Metazoa</taxon>
        <taxon>Ecdysozoa</taxon>
        <taxon>Arthropoda</taxon>
        <taxon>Crustacea</taxon>
        <taxon>Multicrustacea</taxon>
        <taxon>Malacostraca</taxon>
        <taxon>Eumalacostraca</taxon>
        <taxon>Peracarida</taxon>
        <taxon>Isopoda</taxon>
        <taxon>Oniscidea</taxon>
        <taxon>Crinocheta</taxon>
        <taxon>Armadillidiidae</taxon>
        <taxon>Armadillidium</taxon>
    </lineage>
</organism>
<feature type="compositionally biased region" description="Basic and acidic residues" evidence="1">
    <location>
        <begin position="21"/>
        <end position="33"/>
    </location>
</feature>
<feature type="non-terminal residue" evidence="3">
    <location>
        <position position="1"/>
    </location>
</feature>
<feature type="compositionally biased region" description="Polar residues" evidence="1">
    <location>
        <begin position="372"/>
        <end position="391"/>
    </location>
</feature>
<comment type="caution">
    <text evidence="3">The sequence shown here is derived from an EMBL/GenBank/DDBJ whole genome shotgun (WGS) entry which is preliminary data.</text>
</comment>
<dbReference type="Pfam" id="PF15950">
    <property type="entry name" value="DUF4758"/>
    <property type="match status" value="1"/>
</dbReference>
<evidence type="ECO:0000313" key="3">
    <source>
        <dbReference type="EMBL" id="KAB7497708.1"/>
    </source>
</evidence>
<evidence type="ECO:0000256" key="1">
    <source>
        <dbReference type="SAM" id="MobiDB-lite"/>
    </source>
</evidence>
<feature type="domain" description="DUF4758" evidence="2">
    <location>
        <begin position="194"/>
        <end position="244"/>
    </location>
</feature>
<proteinExistence type="predicted"/>
<name>A0A5N5SUV5_9CRUS</name>
<keyword evidence="4" id="KW-1185">Reference proteome</keyword>
<dbReference type="EMBL" id="SEYY01020003">
    <property type="protein sequence ID" value="KAB7497708.1"/>
    <property type="molecule type" value="Genomic_DNA"/>
</dbReference>
<dbReference type="Proteomes" id="UP000326759">
    <property type="component" value="Unassembled WGS sequence"/>
</dbReference>
<dbReference type="PANTHER" id="PTHR39072">
    <property type="entry name" value="RE48511P"/>
    <property type="match status" value="1"/>
</dbReference>
<reference evidence="3 4" key="1">
    <citation type="journal article" date="2019" name="PLoS Biol.">
        <title>Sex chromosomes control vertical transmission of feminizing Wolbachia symbionts in an isopod.</title>
        <authorList>
            <person name="Becking T."/>
            <person name="Chebbi M.A."/>
            <person name="Giraud I."/>
            <person name="Moumen B."/>
            <person name="Laverre T."/>
            <person name="Caubet Y."/>
            <person name="Peccoud J."/>
            <person name="Gilbert C."/>
            <person name="Cordaux R."/>
        </authorList>
    </citation>
    <scope>NUCLEOTIDE SEQUENCE [LARGE SCALE GENOMIC DNA]</scope>
    <source>
        <strain evidence="3">ANa2</strain>
        <tissue evidence="3">Whole body excluding digestive tract and cuticle</tissue>
    </source>
</reference>
<accession>A0A5N5SUV5</accession>
<feature type="region of interest" description="Disordered" evidence="1">
    <location>
        <begin position="353"/>
        <end position="440"/>
    </location>
</feature>
<dbReference type="InterPro" id="IPR031866">
    <property type="entry name" value="DUF4758"/>
</dbReference>
<feature type="compositionally biased region" description="Polar residues" evidence="1">
    <location>
        <begin position="663"/>
        <end position="677"/>
    </location>
</feature>
<feature type="region of interest" description="Disordered" evidence="1">
    <location>
        <begin position="1"/>
        <end position="33"/>
    </location>
</feature>
<evidence type="ECO:0000313" key="4">
    <source>
        <dbReference type="Proteomes" id="UP000326759"/>
    </source>
</evidence>
<evidence type="ECO:0000259" key="2">
    <source>
        <dbReference type="Pfam" id="PF15950"/>
    </source>
</evidence>